<organism evidence="2 3">
    <name type="scientific">Metasolibacillus meyeri</name>
    <dbReference type="NCBI Taxonomy" id="1071052"/>
    <lineage>
        <taxon>Bacteria</taxon>
        <taxon>Bacillati</taxon>
        <taxon>Bacillota</taxon>
        <taxon>Bacilli</taxon>
        <taxon>Bacillales</taxon>
        <taxon>Caryophanaceae</taxon>
        <taxon>Metasolibacillus</taxon>
    </lineage>
</organism>
<dbReference type="InterPro" id="IPR002826">
    <property type="entry name" value="MptE-like"/>
</dbReference>
<protein>
    <submittedName>
        <fullName evidence="2">DUF115 domain-containing protein</fullName>
    </submittedName>
</protein>
<feature type="domain" description="6-hydroxymethylpterin diphosphokinase MptE-like" evidence="1">
    <location>
        <begin position="198"/>
        <end position="370"/>
    </location>
</feature>
<gene>
    <name evidence="2" type="ORF">P9B03_10330</name>
</gene>
<comment type="caution">
    <text evidence="2">The sequence shown here is derived from an EMBL/GenBank/DDBJ whole genome shotgun (WGS) entry which is preliminary data.</text>
</comment>
<evidence type="ECO:0000313" key="2">
    <source>
        <dbReference type="EMBL" id="MEC1178881.1"/>
    </source>
</evidence>
<dbReference type="PANTHER" id="PTHR41786">
    <property type="entry name" value="MOTILITY ACCESSORY FACTOR MAF"/>
    <property type="match status" value="1"/>
</dbReference>
<dbReference type="RefSeq" id="WP_326123362.1">
    <property type="nucleotide sequence ID" value="NZ_JARSFG010000014.1"/>
</dbReference>
<keyword evidence="3" id="KW-1185">Reference proteome</keyword>
<sequence length="598" mass="69432">MFEKNINTLKYNGNHHVANIGNFSKYPKFVSKKYSRETFQLEDGELYHSKIETDRGVEISNLKKEVIFVFGIQAIEEIKWIQKHKHNESVIIIIEPNPSYFTYVMQYKDLSEIFYETNILLFVDNNIGNLNIFLQKIFYNFNYLKYLKNVNVYVTHYYRQNELQTVKEMLGSIRQIIATLLFSLGNDLEDNLIGLERNVKNIDNIIRSKDIVAIKNLFKGIPAVVVAAGPSLNKNIEDLKKLKGKVIVIAVDTIAKKLITEGINPHFICSIERVPQVYDYFYADVKLPKETVIVGPPVVDNRVFEYTNNEILIPFREGVAETGWLQNIFQLPKETAISMGYSCANIAFSLSSYLGCEPVILVGQDLAYGKNEKDTHASGTKYDELLHETKVEQLEWTEGYYGESVKTTKIWLQFKHWLENEINKISTMVINATEGGAKINFAKQFTLNEVSEKYCEMNIPDVYSRIKQAPTYNINKEQYEKILSKEIDLYEEIRVKSIQYKNILNAIKLTTDVSNLLKLSEDFQLFIDGIVKNPLLLHNFQSVVMQYYWAHNGRTQIMNQEYMRQEILEQQKLLTTIIEVLNRVIEILKFQINKKAQL</sequence>
<dbReference type="EMBL" id="JARSFG010000014">
    <property type="protein sequence ID" value="MEC1178881.1"/>
    <property type="molecule type" value="Genomic_DNA"/>
</dbReference>
<dbReference type="Pfam" id="PF01973">
    <property type="entry name" value="MptE-like"/>
    <property type="match status" value="1"/>
</dbReference>
<proteinExistence type="predicted"/>
<accession>A0AAW9NQU6</accession>
<reference evidence="2 3" key="1">
    <citation type="submission" date="2023-03" db="EMBL/GenBank/DDBJ databases">
        <title>Bacillus Genome Sequencing.</title>
        <authorList>
            <person name="Dunlap C."/>
        </authorList>
    </citation>
    <scope>NUCLEOTIDE SEQUENCE [LARGE SCALE GENOMIC DNA]</scope>
    <source>
        <strain evidence="2 3">B-59205</strain>
    </source>
</reference>
<dbReference type="Proteomes" id="UP001344888">
    <property type="component" value="Unassembled WGS sequence"/>
</dbReference>
<dbReference type="AlphaFoldDB" id="A0AAW9NQU6"/>
<dbReference type="PANTHER" id="PTHR41786:SF1">
    <property type="entry name" value="6-HYDROXYMETHYLPTERIN DIPHOSPHOKINASE MPTE-LIKE DOMAIN-CONTAINING PROTEIN"/>
    <property type="match status" value="1"/>
</dbReference>
<name>A0AAW9NQU6_9BACL</name>
<evidence type="ECO:0000259" key="1">
    <source>
        <dbReference type="Pfam" id="PF01973"/>
    </source>
</evidence>
<evidence type="ECO:0000313" key="3">
    <source>
        <dbReference type="Proteomes" id="UP001344888"/>
    </source>
</evidence>